<keyword evidence="4" id="KW-1185">Reference proteome</keyword>
<dbReference type="EMBL" id="KV442059">
    <property type="protein sequence ID" value="OAQ27213.1"/>
    <property type="molecule type" value="Genomic_DNA"/>
</dbReference>
<name>A0A197JQH5_9FUNG</name>
<keyword evidence="2" id="KW-1133">Transmembrane helix</keyword>
<keyword evidence="2" id="KW-0812">Transmembrane</keyword>
<evidence type="ECO:0000313" key="4">
    <source>
        <dbReference type="Proteomes" id="UP000078512"/>
    </source>
</evidence>
<feature type="compositionally biased region" description="Low complexity" evidence="1">
    <location>
        <begin position="254"/>
        <end position="271"/>
    </location>
</feature>
<sequence>MFLTFSHLQKDDSLVPLLPYATGCFLASILLTISGIAETHPQALALATYLIQFAWLLLQIQGVMLVYMFGSHGQGGWLFRIWLVSMQVLDVHRRFLSGYLGAAASSTGLNGGGEGGSGLNGTNVFGSLAAGGSGSSSGHGASGGGGGGATFGKLSPRGVSSSMIGQQHSAGDEAMLLQDVIASVWGYYTGMLCTTGPASICDFITSCSSSSSSMSVLSFLSTLAHAATTATTTTAPAKATSISHSHASYSTLNTGSSKTSPSSSSSPSSTGGVAGMKEMENLVVFEILAGVGVSGLMCLVWAAMAIRRGGLVAIPGVRRTRTRMHRWGKTMKGLRDEWWVGLGGLERKVDAVVEQMKFRVES</sequence>
<feature type="region of interest" description="Disordered" evidence="1">
    <location>
        <begin position="252"/>
        <end position="272"/>
    </location>
</feature>
<feature type="transmembrane region" description="Helical" evidence="2">
    <location>
        <begin position="17"/>
        <end position="37"/>
    </location>
</feature>
<feature type="transmembrane region" description="Helical" evidence="2">
    <location>
        <begin position="49"/>
        <end position="70"/>
    </location>
</feature>
<evidence type="ECO:0000313" key="3">
    <source>
        <dbReference type="EMBL" id="OAQ27213.1"/>
    </source>
</evidence>
<evidence type="ECO:0000256" key="1">
    <source>
        <dbReference type="SAM" id="MobiDB-lite"/>
    </source>
</evidence>
<keyword evidence="2" id="KW-0472">Membrane</keyword>
<accession>A0A197JQH5</accession>
<gene>
    <name evidence="3" type="ORF">K457DRAFT_21432</name>
</gene>
<dbReference type="AlphaFoldDB" id="A0A197JQH5"/>
<reference evidence="3 4" key="1">
    <citation type="submission" date="2016-05" db="EMBL/GenBank/DDBJ databases">
        <title>Genome sequencing reveals origins of a unique bacterial endosymbiosis in the earliest lineages of terrestrial Fungi.</title>
        <authorList>
            <consortium name="DOE Joint Genome Institute"/>
            <person name="Uehling J."/>
            <person name="Gryganskyi A."/>
            <person name="Hameed K."/>
            <person name="Tschaplinski T."/>
            <person name="Misztal P."/>
            <person name="Wu S."/>
            <person name="Desiro A."/>
            <person name="Vande Pol N."/>
            <person name="Du Z.-Y."/>
            <person name="Zienkiewicz A."/>
            <person name="Zienkiewicz K."/>
            <person name="Morin E."/>
            <person name="Tisserant E."/>
            <person name="Splivallo R."/>
            <person name="Hainaut M."/>
            <person name="Henrissat B."/>
            <person name="Ohm R."/>
            <person name="Kuo A."/>
            <person name="Yan J."/>
            <person name="Lipzen A."/>
            <person name="Nolan M."/>
            <person name="Labutti K."/>
            <person name="Barry K."/>
            <person name="Goldstein A."/>
            <person name="Labbe J."/>
            <person name="Schadt C."/>
            <person name="Tuskan G."/>
            <person name="Grigoriev I."/>
            <person name="Martin F."/>
            <person name="Vilgalys R."/>
            <person name="Bonito G."/>
        </authorList>
    </citation>
    <scope>NUCLEOTIDE SEQUENCE [LARGE SCALE GENOMIC DNA]</scope>
    <source>
        <strain evidence="3 4">AG-77</strain>
    </source>
</reference>
<evidence type="ECO:0000256" key="2">
    <source>
        <dbReference type="SAM" id="Phobius"/>
    </source>
</evidence>
<feature type="transmembrane region" description="Helical" evidence="2">
    <location>
        <begin position="282"/>
        <end position="304"/>
    </location>
</feature>
<proteinExistence type="predicted"/>
<organism evidence="3 4">
    <name type="scientific">Linnemannia elongata AG-77</name>
    <dbReference type="NCBI Taxonomy" id="1314771"/>
    <lineage>
        <taxon>Eukaryota</taxon>
        <taxon>Fungi</taxon>
        <taxon>Fungi incertae sedis</taxon>
        <taxon>Mucoromycota</taxon>
        <taxon>Mortierellomycotina</taxon>
        <taxon>Mortierellomycetes</taxon>
        <taxon>Mortierellales</taxon>
        <taxon>Mortierellaceae</taxon>
        <taxon>Linnemannia</taxon>
    </lineage>
</organism>
<protein>
    <submittedName>
        <fullName evidence="3">Uncharacterized protein</fullName>
    </submittedName>
</protein>
<dbReference type="Proteomes" id="UP000078512">
    <property type="component" value="Unassembled WGS sequence"/>
</dbReference>
<dbReference type="OrthoDB" id="2448214at2759"/>